<name>A0A8S1KGV0_9CILI</name>
<proteinExistence type="predicted"/>
<dbReference type="OrthoDB" id="307040at2759"/>
<sequence length="376" mass="44768">MMSELILKRESFCIQLKRTQQEKIFKGKRQTFYSKEQLLQLIQENKDQDSFNKILHASEGSKQQIKDLIEIGAIQYFQNFFNSSQKELAIIGLSNLYSQNTLQVSRQDFMFVKTMLVEVHKYHKIDQLVSRLRFLNVITQYCSDSSFFEEDPKLKENLYQIFSHYQQTYPQIFKIQEECFKGFLSLASVQFFQIEILQLCCDNLNKGIDLIILQLIYYTIDDNVEFINILNKSTFIQQCSKHLKISDRQEFVLGILYYYSQYYVEKIINDNELVQQILIIQNSYKHQRLILLLHYQMLLQCPRALFMKIFKEFEVVNNLKLLLESFKFQEQVLLVIALLKQTKTNLIEELLPNLENLMLKQGICDRIAQKLQLILD</sequence>
<evidence type="ECO:0000313" key="2">
    <source>
        <dbReference type="Proteomes" id="UP000692954"/>
    </source>
</evidence>
<dbReference type="Proteomes" id="UP000692954">
    <property type="component" value="Unassembled WGS sequence"/>
</dbReference>
<evidence type="ECO:0000313" key="1">
    <source>
        <dbReference type="EMBL" id="CAD8052092.1"/>
    </source>
</evidence>
<dbReference type="AlphaFoldDB" id="A0A8S1KGV0"/>
<organism evidence="1 2">
    <name type="scientific">Paramecium sonneborni</name>
    <dbReference type="NCBI Taxonomy" id="65129"/>
    <lineage>
        <taxon>Eukaryota</taxon>
        <taxon>Sar</taxon>
        <taxon>Alveolata</taxon>
        <taxon>Ciliophora</taxon>
        <taxon>Intramacronucleata</taxon>
        <taxon>Oligohymenophorea</taxon>
        <taxon>Peniculida</taxon>
        <taxon>Parameciidae</taxon>
        <taxon>Paramecium</taxon>
    </lineage>
</organism>
<dbReference type="EMBL" id="CAJJDN010000006">
    <property type="protein sequence ID" value="CAD8052092.1"/>
    <property type="molecule type" value="Genomic_DNA"/>
</dbReference>
<gene>
    <name evidence="1" type="ORF">PSON_ATCC_30995.1.T0060279</name>
</gene>
<protein>
    <submittedName>
        <fullName evidence="1">Uncharacterized protein</fullName>
    </submittedName>
</protein>
<keyword evidence="2" id="KW-1185">Reference proteome</keyword>
<reference evidence="1" key="1">
    <citation type="submission" date="2021-01" db="EMBL/GenBank/DDBJ databases">
        <authorList>
            <consortium name="Genoscope - CEA"/>
            <person name="William W."/>
        </authorList>
    </citation>
    <scope>NUCLEOTIDE SEQUENCE</scope>
</reference>
<accession>A0A8S1KGV0</accession>
<comment type="caution">
    <text evidence="1">The sequence shown here is derived from an EMBL/GenBank/DDBJ whole genome shotgun (WGS) entry which is preliminary data.</text>
</comment>